<dbReference type="EMBL" id="NWSH01001054">
    <property type="protein sequence ID" value="PCG72908.1"/>
    <property type="molecule type" value="Genomic_DNA"/>
</dbReference>
<comment type="caution">
    <text evidence="2">The sequence shown here is derived from an EMBL/GenBank/DDBJ whole genome shotgun (WGS) entry which is preliminary data.</text>
</comment>
<accession>A0A2A4JMG2</accession>
<protein>
    <submittedName>
        <fullName evidence="2">Uncharacterized protein</fullName>
    </submittedName>
</protein>
<reference evidence="2" key="1">
    <citation type="submission" date="2017-09" db="EMBL/GenBank/DDBJ databases">
        <title>Contemporary evolution of a Lepidopteran species, Heliothis virescens, in response to modern agricultural practices.</title>
        <authorList>
            <person name="Fritz M.L."/>
            <person name="Deyonke A.M."/>
            <person name="Papanicolaou A."/>
            <person name="Micinski S."/>
            <person name="Westbrook J."/>
            <person name="Gould F."/>
        </authorList>
    </citation>
    <scope>NUCLEOTIDE SEQUENCE [LARGE SCALE GENOMIC DNA]</scope>
    <source>
        <strain evidence="2">HvINT-</strain>
        <tissue evidence="2">Whole body</tissue>
    </source>
</reference>
<proteinExistence type="predicted"/>
<name>A0A2A4JMG2_HELVI</name>
<gene>
    <name evidence="1" type="ORF">B5V51_380</name>
    <name evidence="2" type="ORF">B5V51_381</name>
</gene>
<organism evidence="2">
    <name type="scientific">Heliothis virescens</name>
    <name type="common">Tobacco budworm moth</name>
    <dbReference type="NCBI Taxonomy" id="7102"/>
    <lineage>
        <taxon>Eukaryota</taxon>
        <taxon>Metazoa</taxon>
        <taxon>Ecdysozoa</taxon>
        <taxon>Arthropoda</taxon>
        <taxon>Hexapoda</taxon>
        <taxon>Insecta</taxon>
        <taxon>Pterygota</taxon>
        <taxon>Neoptera</taxon>
        <taxon>Endopterygota</taxon>
        <taxon>Lepidoptera</taxon>
        <taxon>Glossata</taxon>
        <taxon>Ditrysia</taxon>
        <taxon>Noctuoidea</taxon>
        <taxon>Noctuidae</taxon>
        <taxon>Heliothinae</taxon>
        <taxon>Heliothis</taxon>
    </lineage>
</organism>
<evidence type="ECO:0000313" key="2">
    <source>
        <dbReference type="EMBL" id="PCG72908.1"/>
    </source>
</evidence>
<sequence length="192" mass="20647">MVYQVGILTNKTDNATANLNTTGNQEAVTFYHTNGSQGLDLSKISSPLLTNVTAQSMVGVAPMPGNTENGHNQLPWSTLNHLANMSPRHVAADSEPMKSSKRSVRSIDIIDSNADGPFDNFYRSLFKRDVSGDKTPVSIHSGSAVIPQAARVQSIAIPPLLTLNNNMSNIPVPIPNTSIVHYSKINTLVTQP</sequence>
<dbReference type="AlphaFoldDB" id="A0A2A4JMG2"/>
<evidence type="ECO:0000313" key="1">
    <source>
        <dbReference type="EMBL" id="PCG72907.1"/>
    </source>
</evidence>
<dbReference type="EMBL" id="NWSH01001054">
    <property type="protein sequence ID" value="PCG72907.1"/>
    <property type="molecule type" value="Genomic_DNA"/>
</dbReference>